<dbReference type="InterPro" id="IPR020846">
    <property type="entry name" value="MFS_dom"/>
</dbReference>
<evidence type="ECO:0000313" key="15">
    <source>
        <dbReference type="Proteomes" id="UP000639338"/>
    </source>
</evidence>
<evidence type="ECO:0000313" key="14">
    <source>
        <dbReference type="EMBL" id="KAF7995146.1"/>
    </source>
</evidence>
<feature type="transmembrane region" description="Helical" evidence="12">
    <location>
        <begin position="107"/>
        <end position="129"/>
    </location>
</feature>
<name>A0A834Y236_APHGI</name>
<protein>
    <recommendedName>
        <fullName evidence="11">Putative inorganic phosphate cotransporter</fullName>
    </recommendedName>
</protein>
<evidence type="ECO:0000256" key="2">
    <source>
        <dbReference type="ARBA" id="ARBA00008586"/>
    </source>
</evidence>
<feature type="domain" description="Major facilitator superfamily (MFS) profile" evidence="13">
    <location>
        <begin position="33"/>
        <end position="456"/>
    </location>
</feature>
<keyword evidence="9" id="KW-0739">Sodium transport</keyword>
<feature type="transmembrane region" description="Helical" evidence="12">
    <location>
        <begin position="363"/>
        <end position="382"/>
    </location>
</feature>
<dbReference type="OrthoDB" id="2985014at2759"/>
<accession>A0A834Y236</accession>
<dbReference type="InterPro" id="IPR050382">
    <property type="entry name" value="MFS_Na/Anion_cotransporter"/>
</dbReference>
<dbReference type="GO" id="GO:0006814">
    <property type="term" value="P:sodium ion transport"/>
    <property type="evidence" value="ECO:0007669"/>
    <property type="project" value="UniProtKB-KW"/>
</dbReference>
<evidence type="ECO:0000256" key="6">
    <source>
        <dbReference type="ARBA" id="ARBA00022989"/>
    </source>
</evidence>
<dbReference type="GO" id="GO:0006820">
    <property type="term" value="P:monoatomic anion transport"/>
    <property type="evidence" value="ECO:0007669"/>
    <property type="project" value="TreeGrafter"/>
</dbReference>
<feature type="transmembrane region" description="Helical" evidence="12">
    <location>
        <begin position="34"/>
        <end position="56"/>
    </location>
</feature>
<dbReference type="PANTHER" id="PTHR11662:SF280">
    <property type="entry name" value="FI21844P1-RELATED"/>
    <property type="match status" value="1"/>
</dbReference>
<keyword evidence="4 12" id="KW-0812">Transmembrane</keyword>
<keyword evidence="6 12" id="KW-1133">Transmembrane helix</keyword>
<comment type="similarity">
    <text evidence="2">Belongs to the major facilitator superfamily. Sodium/anion cotransporter family.</text>
</comment>
<evidence type="ECO:0000256" key="8">
    <source>
        <dbReference type="ARBA" id="ARBA00023136"/>
    </source>
</evidence>
<keyword evidence="9" id="KW-0406">Ion transport</keyword>
<dbReference type="GO" id="GO:0016020">
    <property type="term" value="C:membrane"/>
    <property type="evidence" value="ECO:0007669"/>
    <property type="project" value="UniProtKB-SubCell"/>
</dbReference>
<feature type="transmembrane region" description="Helical" evidence="12">
    <location>
        <begin position="201"/>
        <end position="218"/>
    </location>
</feature>
<feature type="transmembrane region" description="Helical" evidence="12">
    <location>
        <begin position="341"/>
        <end position="357"/>
    </location>
</feature>
<feature type="transmembrane region" description="Helical" evidence="12">
    <location>
        <begin position="394"/>
        <end position="413"/>
    </location>
</feature>
<feature type="transmembrane region" description="Helical" evidence="12">
    <location>
        <begin position="433"/>
        <end position="451"/>
    </location>
</feature>
<keyword evidence="8 12" id="KW-0472">Membrane</keyword>
<reference evidence="14 15" key="1">
    <citation type="submission" date="2020-08" db="EMBL/GenBank/DDBJ databases">
        <title>Aphidius gifuensis genome sequencing and assembly.</title>
        <authorList>
            <person name="Du Z."/>
        </authorList>
    </citation>
    <scope>NUCLEOTIDE SEQUENCE [LARGE SCALE GENOMIC DNA]</scope>
    <source>
        <strain evidence="14">YNYX2018</strain>
        <tissue evidence="14">Adults</tissue>
    </source>
</reference>
<evidence type="ECO:0000256" key="3">
    <source>
        <dbReference type="ARBA" id="ARBA00022448"/>
    </source>
</evidence>
<dbReference type="InterPro" id="IPR011701">
    <property type="entry name" value="MFS"/>
</dbReference>
<evidence type="ECO:0000256" key="4">
    <source>
        <dbReference type="ARBA" id="ARBA00022692"/>
    </source>
</evidence>
<dbReference type="Gene3D" id="1.20.1250.20">
    <property type="entry name" value="MFS general substrate transporter like domains"/>
    <property type="match status" value="2"/>
</dbReference>
<keyword evidence="15" id="KW-1185">Reference proteome</keyword>
<keyword evidence="7" id="KW-0915">Sodium</keyword>
<evidence type="ECO:0000256" key="5">
    <source>
        <dbReference type="ARBA" id="ARBA00022847"/>
    </source>
</evidence>
<dbReference type="Pfam" id="PF07690">
    <property type="entry name" value="MFS_1"/>
    <property type="match status" value="1"/>
</dbReference>
<dbReference type="EMBL" id="JACMRX010000002">
    <property type="protein sequence ID" value="KAF7995146.1"/>
    <property type="molecule type" value="Genomic_DNA"/>
</dbReference>
<keyword evidence="5" id="KW-0769">Symport</keyword>
<sequence length="505" mass="55610">MAPNIKTRRISKVENMKVPLHQPAALVGCRHVQVLLITLGFFCCYAVRVALSISLVAMTKPSSSSSIVEFRWSDKIQNLILSSFFWGYVLSHIPGAQLAQRFGAQKFMCLAIGLCGIVTGLIPIAATYGDWQAVIVLRVLTGVCQGVVPPCMHTLLSKWIPQEERGRAGSCTYSAGWLGNTISLITCGMLSGSSLGWPSSFYIWGGITTLWAILYYIMGKESPSDHPNIPLDEKQYIEFSLGVTETVETLKTPWFAILTSIPVWALLIAQCSQAWGFWMLLAKTPAYMDNALGYKIQENGIVSALPYLAAWILGFPLSYYCDKLVKDGKFSLLTMRKISNTIGEWIPAMALIGLGYINADNRTLAVCVLIIAVSFNVAVFSGHQMNHMDLSPNFAGTLMGITNACAAICGILAPPIYGIIVSDPTDVTQWRKVYFLSAGIYIIGNLVFIIFGKADVQSWNDTTTKTTKKNINNTKKNSIDYEISTISKNYNNIPEKIIEKDDTNI</sequence>
<keyword evidence="3" id="KW-0813">Transport</keyword>
<dbReference type="GO" id="GO:0015293">
    <property type="term" value="F:symporter activity"/>
    <property type="evidence" value="ECO:0007669"/>
    <property type="project" value="UniProtKB-KW"/>
</dbReference>
<comment type="function">
    <text evidence="10">May be an inorganic phosphate cotransporter.</text>
</comment>
<dbReference type="FunFam" id="1.20.1250.20:FF:000144">
    <property type="entry name" value="Picot, isoform B"/>
    <property type="match status" value="1"/>
</dbReference>
<evidence type="ECO:0000256" key="7">
    <source>
        <dbReference type="ARBA" id="ARBA00023053"/>
    </source>
</evidence>
<feature type="transmembrane region" description="Helical" evidence="12">
    <location>
        <begin position="177"/>
        <end position="195"/>
    </location>
</feature>
<organism evidence="14 15">
    <name type="scientific">Aphidius gifuensis</name>
    <name type="common">Parasitoid wasp</name>
    <dbReference type="NCBI Taxonomy" id="684658"/>
    <lineage>
        <taxon>Eukaryota</taxon>
        <taxon>Metazoa</taxon>
        <taxon>Ecdysozoa</taxon>
        <taxon>Arthropoda</taxon>
        <taxon>Hexapoda</taxon>
        <taxon>Insecta</taxon>
        <taxon>Pterygota</taxon>
        <taxon>Neoptera</taxon>
        <taxon>Endopterygota</taxon>
        <taxon>Hymenoptera</taxon>
        <taxon>Apocrita</taxon>
        <taxon>Ichneumonoidea</taxon>
        <taxon>Braconidae</taxon>
        <taxon>Aphidiinae</taxon>
        <taxon>Aphidius</taxon>
    </lineage>
</organism>
<evidence type="ECO:0000256" key="10">
    <source>
        <dbReference type="ARBA" id="ARBA00054632"/>
    </source>
</evidence>
<dbReference type="FunFam" id="1.20.1250.20:FF:000003">
    <property type="entry name" value="Solute carrier family 17 member 3"/>
    <property type="match status" value="1"/>
</dbReference>
<comment type="caution">
    <text evidence="14">The sequence shown here is derived from an EMBL/GenBank/DDBJ whole genome shotgun (WGS) entry which is preliminary data.</text>
</comment>
<dbReference type="InterPro" id="IPR036259">
    <property type="entry name" value="MFS_trans_sf"/>
</dbReference>
<dbReference type="CDD" id="cd17318">
    <property type="entry name" value="MFS_SLC17"/>
    <property type="match status" value="1"/>
</dbReference>
<dbReference type="Proteomes" id="UP000639338">
    <property type="component" value="Unassembled WGS sequence"/>
</dbReference>
<proteinExistence type="inferred from homology"/>
<dbReference type="AlphaFoldDB" id="A0A834Y236"/>
<dbReference type="SUPFAM" id="SSF103473">
    <property type="entry name" value="MFS general substrate transporter"/>
    <property type="match status" value="1"/>
</dbReference>
<gene>
    <name evidence="14" type="ORF">HCN44_004618</name>
</gene>
<feature type="transmembrane region" description="Helical" evidence="12">
    <location>
        <begin position="301"/>
        <end position="320"/>
    </location>
</feature>
<comment type="subcellular location">
    <subcellularLocation>
        <location evidence="1">Membrane</location>
        <topology evidence="1">Multi-pass membrane protein</topology>
    </subcellularLocation>
</comment>
<evidence type="ECO:0000256" key="9">
    <source>
        <dbReference type="ARBA" id="ARBA00023201"/>
    </source>
</evidence>
<evidence type="ECO:0000256" key="1">
    <source>
        <dbReference type="ARBA" id="ARBA00004141"/>
    </source>
</evidence>
<evidence type="ECO:0000256" key="11">
    <source>
        <dbReference type="ARBA" id="ARBA00068450"/>
    </source>
</evidence>
<dbReference type="PROSITE" id="PS51257">
    <property type="entry name" value="PROKAR_LIPOPROTEIN"/>
    <property type="match status" value="1"/>
</dbReference>
<evidence type="ECO:0000256" key="12">
    <source>
        <dbReference type="SAM" id="Phobius"/>
    </source>
</evidence>
<evidence type="ECO:0000259" key="13">
    <source>
        <dbReference type="PROSITE" id="PS50850"/>
    </source>
</evidence>
<feature type="transmembrane region" description="Helical" evidence="12">
    <location>
        <begin position="76"/>
        <end position="95"/>
    </location>
</feature>
<dbReference type="PANTHER" id="PTHR11662">
    <property type="entry name" value="SOLUTE CARRIER FAMILY 17"/>
    <property type="match status" value="1"/>
</dbReference>
<dbReference type="PROSITE" id="PS50850">
    <property type="entry name" value="MFS"/>
    <property type="match status" value="1"/>
</dbReference>
<feature type="transmembrane region" description="Helical" evidence="12">
    <location>
        <begin position="254"/>
        <end position="281"/>
    </location>
</feature>